<sequence length="362" mass="40592">MQFMRNITNKAILICLIIVNVSFANLTNFTKDLANSNGYDLGDLKIKFIDDANAIGANSENFKGNFNNGVITLNLANINNIDDFTKTLGHELKHAVDYSKNNFKPQDKDQNKYADTKGENFLDYLNKALSYNNIDIDTKNTTINYNKTNPSNINLLNSNSIMFESLDKSKGDNSPALAIPYVYEASVALVAGASAIYTKYVIDRNLKDKENNTLEFPINSNNINNQLPPINKQENNAKDNVGIIPKIQNQSINNGGVNADNSFNKKSYIGGVQDSEQELGNNIIYSHKVPPKSIQNIFPNAQSVTSKNQRKRWIDSKNGNIYEWDYQHGDIEIYNKRGIHKGSINPETKKEKPAVKGRKTND</sequence>
<reference evidence="4 5" key="1">
    <citation type="submission" date="2020-11" db="EMBL/GenBank/DDBJ databases">
        <authorList>
            <person name="Peeters C."/>
        </authorList>
    </citation>
    <scope>NUCLEOTIDE SEQUENCE [LARGE SCALE GENOMIC DNA]</scope>
    <source>
        <strain evidence="4 5">LMG 7974</strain>
    </source>
</reference>
<dbReference type="Pfam" id="PF09000">
    <property type="entry name" value="Cytotoxic"/>
    <property type="match status" value="1"/>
</dbReference>
<evidence type="ECO:0000313" key="5">
    <source>
        <dbReference type="Proteomes" id="UP000789803"/>
    </source>
</evidence>
<evidence type="ECO:0000256" key="2">
    <source>
        <dbReference type="SAM" id="SignalP"/>
    </source>
</evidence>
<dbReference type="EMBL" id="CAJHOF010000033">
    <property type="protein sequence ID" value="CAD7289820.1"/>
    <property type="molecule type" value="Genomic_DNA"/>
</dbReference>
<keyword evidence="5" id="KW-1185">Reference proteome</keyword>
<feature type="compositionally biased region" description="Basic and acidic residues" evidence="1">
    <location>
        <begin position="347"/>
        <end position="362"/>
    </location>
</feature>
<accession>A0ABM8QAB5</accession>
<feature type="chain" id="PRO_5046143292" description="Colicin E3-like ribonuclease domain-containing protein" evidence="2">
    <location>
        <begin position="25"/>
        <end position="362"/>
    </location>
</feature>
<dbReference type="SUPFAM" id="SSF63840">
    <property type="entry name" value="Ribonuclease domain of colicin E3"/>
    <property type="match status" value="1"/>
</dbReference>
<proteinExistence type="predicted"/>
<evidence type="ECO:0000313" key="4">
    <source>
        <dbReference type="EMBL" id="CAD7289820.1"/>
    </source>
</evidence>
<evidence type="ECO:0000259" key="3">
    <source>
        <dbReference type="Pfam" id="PF09000"/>
    </source>
</evidence>
<feature type="region of interest" description="Disordered" evidence="1">
    <location>
        <begin position="341"/>
        <end position="362"/>
    </location>
</feature>
<feature type="domain" description="Colicin E3-like ribonuclease" evidence="3">
    <location>
        <begin position="308"/>
        <end position="359"/>
    </location>
</feature>
<keyword evidence="2" id="KW-0732">Signal</keyword>
<feature type="signal peptide" evidence="2">
    <location>
        <begin position="1"/>
        <end position="24"/>
    </location>
</feature>
<comment type="caution">
    <text evidence="4">The sequence shown here is derived from an EMBL/GenBank/DDBJ whole genome shotgun (WGS) entry which is preliminary data.</text>
</comment>
<gene>
    <name evidence="4" type="ORF">LMG7974_01903</name>
</gene>
<protein>
    <recommendedName>
        <fullName evidence="3">Colicin E3-like ribonuclease domain-containing protein</fullName>
    </recommendedName>
</protein>
<dbReference type="InterPro" id="IPR009105">
    <property type="entry name" value="Colicin_E3_ribonuclease"/>
</dbReference>
<organism evidence="4 5">
    <name type="scientific">Campylobacter majalis</name>
    <dbReference type="NCBI Taxonomy" id="2790656"/>
    <lineage>
        <taxon>Bacteria</taxon>
        <taxon>Pseudomonadati</taxon>
        <taxon>Campylobacterota</taxon>
        <taxon>Epsilonproteobacteria</taxon>
        <taxon>Campylobacterales</taxon>
        <taxon>Campylobacteraceae</taxon>
        <taxon>Campylobacter</taxon>
    </lineage>
</organism>
<dbReference type="Gene3D" id="3.10.380.10">
    <property type="entry name" value="Colicin E3-like ribonuclease domain"/>
    <property type="match status" value="1"/>
</dbReference>
<name>A0ABM8QAB5_9BACT</name>
<dbReference type="InterPro" id="IPR036725">
    <property type="entry name" value="ColE3_ribonuclease_sf"/>
</dbReference>
<evidence type="ECO:0000256" key="1">
    <source>
        <dbReference type="SAM" id="MobiDB-lite"/>
    </source>
</evidence>
<dbReference type="Proteomes" id="UP000789803">
    <property type="component" value="Unassembled WGS sequence"/>
</dbReference>